<reference evidence="2" key="1">
    <citation type="journal article" date="2019" name="Int. J. Syst. Evol. Microbiol.">
        <title>The Global Catalogue of Microorganisms (GCM) 10K type strain sequencing project: providing services to taxonomists for standard genome sequencing and annotation.</title>
        <authorList>
            <consortium name="The Broad Institute Genomics Platform"/>
            <consortium name="The Broad Institute Genome Sequencing Center for Infectious Disease"/>
            <person name="Wu L."/>
            <person name="Ma J."/>
        </authorList>
    </citation>
    <scope>NUCLEOTIDE SEQUENCE [LARGE SCALE GENOMIC DNA]</scope>
    <source>
        <strain evidence="2">CECT 8531</strain>
    </source>
</reference>
<sequence length="499" mass="56271">MDRAIKKILIIGGGTAGWMAASAIARTLGRSAKITLVESEEIGTVGVGEATIPPILNFIEMLGIDENEFVRRTNATFKLGIEFVNWGAKGERYMHPFGKYGYDMQGISFHHYWMKMRQTGDMRPLEDYALQAVAARAGKFTRPLNIERSPLASIAYAFHFDAGLFARFLREYSEGLGVTRIEAKVAHVHQRADDGFLESVLLDNGTQISADLFIDCTGFRGLLIEQTLQAGYEDWSHWLPCNSAIAVPCENAGPPLPYTRATAHDAGWQWRIGLQNRIGNGHVYCNEYISDDAALATLLASLDGKPLADPRQLRFTTGRRKKSWVKNCVALGLSSGFMEPLESTSIHMIQSALLRLMAFFPSKDFDPHVTAEYNRRTAEEYEYIRDFLILHYNATSREDSEFWRFGKNRKNPDSLQRKIDLFHACGQISYKEEELFKAANWLAVLTGQNFGGARYHPFADMVDTEEVRRRLAAMLQTIDASVDHMPPHEDYIAEHIVAQ</sequence>
<dbReference type="RefSeq" id="WP_381424597.1">
    <property type="nucleotide sequence ID" value="NZ_JBHSDH010000013.1"/>
</dbReference>
<dbReference type="PIRSF" id="PIRSF011396">
    <property type="entry name" value="Trp_halogenase"/>
    <property type="match status" value="1"/>
</dbReference>
<proteinExistence type="predicted"/>
<organism evidence="1 2">
    <name type="scientific">Sphingorhabdus arenilitoris</name>
    <dbReference type="NCBI Taxonomy" id="1490041"/>
    <lineage>
        <taxon>Bacteria</taxon>
        <taxon>Pseudomonadati</taxon>
        <taxon>Pseudomonadota</taxon>
        <taxon>Alphaproteobacteria</taxon>
        <taxon>Sphingomonadales</taxon>
        <taxon>Sphingomonadaceae</taxon>
        <taxon>Sphingorhabdus</taxon>
    </lineage>
</organism>
<dbReference type="EC" id="1.14.19.-" evidence="1"/>
<comment type="caution">
    <text evidence="1">The sequence shown here is derived from an EMBL/GenBank/DDBJ whole genome shotgun (WGS) entry which is preliminary data.</text>
</comment>
<dbReference type="InterPro" id="IPR036188">
    <property type="entry name" value="FAD/NAD-bd_sf"/>
</dbReference>
<evidence type="ECO:0000313" key="1">
    <source>
        <dbReference type="EMBL" id="MFC4293235.1"/>
    </source>
</evidence>
<dbReference type="PANTHER" id="PTHR43747:SF4">
    <property type="entry name" value="FLAVIN-DEPENDENT TRYPTOPHAN HALOGENASE"/>
    <property type="match status" value="1"/>
</dbReference>
<dbReference type="InterPro" id="IPR033856">
    <property type="entry name" value="Trp_halogen"/>
</dbReference>
<dbReference type="InterPro" id="IPR050816">
    <property type="entry name" value="Flavin-dep_Halogenase_NPB"/>
</dbReference>
<keyword evidence="1" id="KW-0560">Oxidoreductase</keyword>
<dbReference type="GO" id="GO:0016491">
    <property type="term" value="F:oxidoreductase activity"/>
    <property type="evidence" value="ECO:0007669"/>
    <property type="project" value="UniProtKB-KW"/>
</dbReference>
<name>A0ABV8RJ05_9SPHN</name>
<dbReference type="Pfam" id="PF04820">
    <property type="entry name" value="Trp_halogenase"/>
    <property type="match status" value="1"/>
</dbReference>
<accession>A0ABV8RJ05</accession>
<gene>
    <name evidence="1" type="ORF">ACFOWX_12490</name>
</gene>
<dbReference type="EMBL" id="JBHSDH010000013">
    <property type="protein sequence ID" value="MFC4293235.1"/>
    <property type="molecule type" value="Genomic_DNA"/>
</dbReference>
<dbReference type="InterPro" id="IPR006905">
    <property type="entry name" value="Flavin_halogenase"/>
</dbReference>
<dbReference type="Gene3D" id="3.50.50.60">
    <property type="entry name" value="FAD/NAD(P)-binding domain"/>
    <property type="match status" value="1"/>
</dbReference>
<dbReference type="SUPFAM" id="SSF51905">
    <property type="entry name" value="FAD/NAD(P)-binding domain"/>
    <property type="match status" value="1"/>
</dbReference>
<dbReference type="PANTHER" id="PTHR43747">
    <property type="entry name" value="FAD-BINDING PROTEIN"/>
    <property type="match status" value="1"/>
</dbReference>
<protein>
    <submittedName>
        <fullName evidence="1">Tryptophan halogenase family protein</fullName>
        <ecNumber evidence="1">1.14.19.-</ecNumber>
    </submittedName>
</protein>
<dbReference type="Proteomes" id="UP001595887">
    <property type="component" value="Unassembled WGS sequence"/>
</dbReference>
<keyword evidence="2" id="KW-1185">Reference proteome</keyword>
<evidence type="ECO:0000313" key="2">
    <source>
        <dbReference type="Proteomes" id="UP001595887"/>
    </source>
</evidence>